<keyword evidence="1" id="KW-1133">Transmembrane helix</keyword>
<keyword evidence="1" id="KW-0812">Transmembrane</keyword>
<accession>A0A0A1ZMK1</accession>
<evidence type="ECO:0000256" key="1">
    <source>
        <dbReference type="SAM" id="Phobius"/>
    </source>
</evidence>
<name>A0A0A1ZMK1_PROMR</name>
<sequence>MTEKFKTLFPLKSSLISLYIALTVPIPFISSEQLRIPSLIFFILGLFLIVNITSDYIETCEKKISYKTSFISRTFGKKNWEICWEEIKSIKSLPTSQGSRVFYFVDEEGKNLLVPQRIEKFDIFLDEIEGKTNISTEGISYISPLWTYKLITLLSVLMFIGEISLFLV</sequence>
<comment type="caution">
    <text evidence="2">The sequence shown here is derived from an EMBL/GenBank/DDBJ whole genome shotgun (WGS) entry which is preliminary data.</text>
</comment>
<protein>
    <submittedName>
        <fullName evidence="2">Uncharacterized protein</fullName>
    </submittedName>
</protein>
<feature type="transmembrane region" description="Helical" evidence="1">
    <location>
        <begin position="12"/>
        <end position="30"/>
    </location>
</feature>
<gene>
    <name evidence="2" type="ORF">EU93_1426</name>
</gene>
<dbReference type="EMBL" id="JNAJ01000016">
    <property type="protein sequence ID" value="KGF90827.1"/>
    <property type="molecule type" value="Genomic_DNA"/>
</dbReference>
<evidence type="ECO:0000313" key="2">
    <source>
        <dbReference type="EMBL" id="KGF90827.1"/>
    </source>
</evidence>
<feature type="transmembrane region" description="Helical" evidence="1">
    <location>
        <begin position="150"/>
        <end position="167"/>
    </location>
</feature>
<evidence type="ECO:0000313" key="3">
    <source>
        <dbReference type="Proteomes" id="UP000030491"/>
    </source>
</evidence>
<keyword evidence="1" id="KW-0472">Membrane</keyword>
<proteinExistence type="predicted"/>
<feature type="transmembrane region" description="Helical" evidence="1">
    <location>
        <begin position="36"/>
        <end position="57"/>
    </location>
</feature>
<dbReference type="OrthoDB" id="511176at2"/>
<organism evidence="2 3">
    <name type="scientific">Prochlorococcus marinus str. MIT 9116</name>
    <dbReference type="NCBI Taxonomy" id="167544"/>
    <lineage>
        <taxon>Bacteria</taxon>
        <taxon>Bacillati</taxon>
        <taxon>Cyanobacteriota</taxon>
        <taxon>Cyanophyceae</taxon>
        <taxon>Synechococcales</taxon>
        <taxon>Prochlorococcaceae</taxon>
        <taxon>Prochlorococcus</taxon>
    </lineage>
</organism>
<reference evidence="3" key="1">
    <citation type="journal article" date="2014" name="Sci. Data">
        <title>Genomes of diverse isolates of the marine cyanobacterium Prochlorococcus.</title>
        <authorList>
            <person name="Biller S."/>
            <person name="Berube P."/>
            <person name="Thompson J."/>
            <person name="Kelly L."/>
            <person name="Roggensack S."/>
            <person name="Awad L."/>
            <person name="Roache-Johnson K."/>
            <person name="Ding H."/>
            <person name="Giovannoni S.J."/>
            <person name="Moore L.R."/>
            <person name="Chisholm S.W."/>
        </authorList>
    </citation>
    <scope>NUCLEOTIDE SEQUENCE [LARGE SCALE GENOMIC DNA]</scope>
</reference>
<dbReference type="AlphaFoldDB" id="A0A0A1ZMK1"/>
<dbReference type="Proteomes" id="UP000030491">
    <property type="component" value="Unassembled WGS sequence"/>
</dbReference>
<dbReference type="RefSeq" id="WP_032514230.1">
    <property type="nucleotide sequence ID" value="NZ_JNAJ01000016.1"/>
</dbReference>